<proteinExistence type="predicted"/>
<dbReference type="AlphaFoldDB" id="A0A9P6KR19"/>
<keyword evidence="2" id="KW-1185">Reference proteome</keyword>
<comment type="caution">
    <text evidence="1">The sequence shown here is derived from an EMBL/GenBank/DDBJ whole genome shotgun (WGS) entry which is preliminary data.</text>
</comment>
<dbReference type="Proteomes" id="UP000756921">
    <property type="component" value="Unassembled WGS sequence"/>
</dbReference>
<gene>
    <name evidence="1" type="ORF">PMIN01_06549</name>
</gene>
<evidence type="ECO:0000313" key="2">
    <source>
        <dbReference type="Proteomes" id="UP000756921"/>
    </source>
</evidence>
<dbReference type="EMBL" id="WJXW01000006">
    <property type="protein sequence ID" value="KAF9735144.1"/>
    <property type="molecule type" value="Genomic_DNA"/>
</dbReference>
<evidence type="ECO:0000313" key="1">
    <source>
        <dbReference type="EMBL" id="KAF9735144.1"/>
    </source>
</evidence>
<name>A0A9P6KR19_9PLEO</name>
<organism evidence="1 2">
    <name type="scientific">Paraphaeosphaeria minitans</name>
    <dbReference type="NCBI Taxonomy" id="565426"/>
    <lineage>
        <taxon>Eukaryota</taxon>
        <taxon>Fungi</taxon>
        <taxon>Dikarya</taxon>
        <taxon>Ascomycota</taxon>
        <taxon>Pezizomycotina</taxon>
        <taxon>Dothideomycetes</taxon>
        <taxon>Pleosporomycetidae</taxon>
        <taxon>Pleosporales</taxon>
        <taxon>Massarineae</taxon>
        <taxon>Didymosphaeriaceae</taxon>
        <taxon>Paraphaeosphaeria</taxon>
    </lineage>
</organism>
<protein>
    <submittedName>
        <fullName evidence="1">Uncharacterized protein</fullName>
    </submittedName>
</protein>
<dbReference type="OrthoDB" id="3761882at2759"/>
<sequence length="75" mass="8468">MQPCSGPSLDETDHEELDALAYQTIPGKTIDSRKLVSFLRVRFGAGSYDMHMMQDSYRVIAPRKLSMVSDVCQSR</sequence>
<reference evidence="1" key="1">
    <citation type="journal article" date="2020" name="Mol. Plant Microbe Interact.">
        <title>Genome Sequence of the Biocontrol Agent Coniothyrium minitans strain Conio (IMI 134523).</title>
        <authorList>
            <person name="Patel D."/>
            <person name="Shittu T.A."/>
            <person name="Baroncelli R."/>
            <person name="Muthumeenakshi S."/>
            <person name="Osborne T.H."/>
            <person name="Janganan T.K."/>
            <person name="Sreenivasaprasad S."/>
        </authorList>
    </citation>
    <scope>NUCLEOTIDE SEQUENCE</scope>
    <source>
        <strain evidence="1">Conio</strain>
    </source>
</reference>
<accession>A0A9P6KR19</accession>